<comment type="caution">
    <text evidence="1">The sequence shown here is derived from an EMBL/GenBank/DDBJ whole genome shotgun (WGS) entry which is preliminary data.</text>
</comment>
<organism evidence="1 2">
    <name type="scientific">Yersinia frederiksenii</name>
    <dbReference type="NCBI Taxonomy" id="29484"/>
    <lineage>
        <taxon>Bacteria</taxon>
        <taxon>Pseudomonadati</taxon>
        <taxon>Pseudomonadota</taxon>
        <taxon>Gammaproteobacteria</taxon>
        <taxon>Enterobacterales</taxon>
        <taxon>Yersiniaceae</taxon>
        <taxon>Yersinia</taxon>
    </lineage>
</organism>
<dbReference type="EMBL" id="CGCB01000016">
    <property type="protein sequence ID" value="CFR04516.1"/>
    <property type="molecule type" value="Genomic_DNA"/>
</dbReference>
<proteinExistence type="predicted"/>
<evidence type="ECO:0000313" key="2">
    <source>
        <dbReference type="Proteomes" id="UP000046784"/>
    </source>
</evidence>
<accession>A0AAI8ZS20</accession>
<evidence type="ECO:0008006" key="3">
    <source>
        <dbReference type="Google" id="ProtNLM"/>
    </source>
</evidence>
<dbReference type="RefSeq" id="WP_057644654.1">
    <property type="nucleotide sequence ID" value="NZ_CABMMF010000016.1"/>
</dbReference>
<protein>
    <recommendedName>
        <fullName evidence="3">DNA-directed RNA polymerase subunit beta</fullName>
    </recommendedName>
</protein>
<sequence length="194" mass="20941">MGCGLSVLLRTYLVIPGSLFGGLGSGCGEKGDFEKAINARLSTSELCYSLKNNDFAFNKGFPVKVNNGYRSSGYNVSDEILNGLAEQGLLTVSQEPNGFGSMTVLDVTDKGQEIDFWNREKGACVGHRAVAEIKSWTEPSEGNGVKMTQVTFTWKLAGVPSWVDKNAFSGVKGMDEPVETKIVLVKTNDGWKAN</sequence>
<reference evidence="1 2" key="1">
    <citation type="submission" date="2015-03" db="EMBL/GenBank/DDBJ databases">
        <authorList>
            <consortium name="Pathogen Informatics"/>
            <person name="Murphy D."/>
        </authorList>
    </citation>
    <scope>NUCLEOTIDE SEQUENCE [LARGE SCALE GENOMIC DNA]</scope>
    <source>
        <strain evidence="1 2">3400/83</strain>
    </source>
</reference>
<name>A0AAI8ZS20_YERFR</name>
<dbReference type="AlphaFoldDB" id="A0AAI8ZS20"/>
<evidence type="ECO:0000313" key="1">
    <source>
        <dbReference type="EMBL" id="CFR04516.1"/>
    </source>
</evidence>
<gene>
    <name evidence="1" type="ORF">ERS008524_02639</name>
</gene>
<dbReference type="Proteomes" id="UP000046784">
    <property type="component" value="Unassembled WGS sequence"/>
</dbReference>